<keyword evidence="2" id="KW-1185">Reference proteome</keyword>
<organism evidence="1 2">
    <name type="scientific">Crossiella equi</name>
    <dbReference type="NCBI Taxonomy" id="130796"/>
    <lineage>
        <taxon>Bacteria</taxon>
        <taxon>Bacillati</taxon>
        <taxon>Actinomycetota</taxon>
        <taxon>Actinomycetes</taxon>
        <taxon>Pseudonocardiales</taxon>
        <taxon>Pseudonocardiaceae</taxon>
        <taxon>Crossiella</taxon>
    </lineage>
</organism>
<gene>
    <name evidence="1" type="ORF">JOF53_008274</name>
</gene>
<comment type="caution">
    <text evidence="1">The sequence shown here is derived from an EMBL/GenBank/DDBJ whole genome shotgun (WGS) entry which is preliminary data.</text>
</comment>
<dbReference type="SUPFAM" id="SSF55961">
    <property type="entry name" value="Bet v1-like"/>
    <property type="match status" value="1"/>
</dbReference>
<protein>
    <submittedName>
        <fullName evidence="1">Uncharacterized protein YndB with AHSA1/START domain</fullName>
    </submittedName>
</protein>
<dbReference type="InterPro" id="IPR019587">
    <property type="entry name" value="Polyketide_cyclase/dehydratase"/>
</dbReference>
<accession>A0ABS5AT46</accession>
<dbReference type="InterPro" id="IPR023393">
    <property type="entry name" value="START-like_dom_sf"/>
</dbReference>
<dbReference type="Proteomes" id="UP001519363">
    <property type="component" value="Unassembled WGS sequence"/>
</dbReference>
<name>A0ABS5AT46_9PSEU</name>
<sequence>MTEVTTTVPVPLEQVYAVLADGWSYVGWVVGAAHIREVDPGWPAEGTRIHHSIGPWPLLLHDVTKVRAADPPHLLELDARLWPVGAATVRLELRETAPGRTEIRMTEELVRGPARLLPHPLQRLLLTPRNRESLARLADLAVGRAV</sequence>
<proteinExistence type="predicted"/>
<dbReference type="RefSeq" id="WP_086781931.1">
    <property type="nucleotide sequence ID" value="NZ_JAGIOO010000001.1"/>
</dbReference>
<dbReference type="Pfam" id="PF10604">
    <property type="entry name" value="Polyketide_cyc2"/>
    <property type="match status" value="1"/>
</dbReference>
<evidence type="ECO:0000313" key="2">
    <source>
        <dbReference type="Proteomes" id="UP001519363"/>
    </source>
</evidence>
<reference evidence="1 2" key="1">
    <citation type="submission" date="2021-03" db="EMBL/GenBank/DDBJ databases">
        <title>Sequencing the genomes of 1000 actinobacteria strains.</title>
        <authorList>
            <person name="Klenk H.-P."/>
        </authorList>
    </citation>
    <scope>NUCLEOTIDE SEQUENCE [LARGE SCALE GENOMIC DNA]</scope>
    <source>
        <strain evidence="1 2">DSM 44580</strain>
    </source>
</reference>
<dbReference type="EMBL" id="JAGIOO010000001">
    <property type="protein sequence ID" value="MBP2479402.1"/>
    <property type="molecule type" value="Genomic_DNA"/>
</dbReference>
<dbReference type="CDD" id="cd07812">
    <property type="entry name" value="SRPBCC"/>
    <property type="match status" value="1"/>
</dbReference>
<evidence type="ECO:0000313" key="1">
    <source>
        <dbReference type="EMBL" id="MBP2479402.1"/>
    </source>
</evidence>
<dbReference type="Gene3D" id="3.30.530.20">
    <property type="match status" value="1"/>
</dbReference>